<reference evidence="3 5" key="2">
    <citation type="submission" date="2018-06" db="EMBL/GenBank/DDBJ databases">
        <authorList>
            <consortium name="Pathogen Informatics"/>
            <person name="Doyle S."/>
        </authorList>
    </citation>
    <scope>NUCLEOTIDE SEQUENCE [LARGE SCALE GENOMIC DNA]</scope>
    <source>
        <strain evidence="3 5">NCTC12437</strain>
    </source>
</reference>
<dbReference type="AlphaFoldDB" id="A0A378IEA0"/>
<dbReference type="EMBL" id="LNXT01000015">
    <property type="protein sequence ID" value="KTC72579.1"/>
    <property type="molecule type" value="Genomic_DNA"/>
</dbReference>
<evidence type="ECO:0000313" key="5">
    <source>
        <dbReference type="Proteomes" id="UP000255066"/>
    </source>
</evidence>
<evidence type="ECO:0000313" key="4">
    <source>
        <dbReference type="Proteomes" id="UP000054735"/>
    </source>
</evidence>
<accession>A0A378IEA0</accession>
<evidence type="ECO:0000256" key="1">
    <source>
        <dbReference type="SAM" id="MobiDB-lite"/>
    </source>
</evidence>
<proteinExistence type="predicted"/>
<organism evidence="3 5">
    <name type="scientific">Legionella birminghamensis</name>
    <dbReference type="NCBI Taxonomy" id="28083"/>
    <lineage>
        <taxon>Bacteria</taxon>
        <taxon>Pseudomonadati</taxon>
        <taxon>Pseudomonadota</taxon>
        <taxon>Gammaproteobacteria</taxon>
        <taxon>Legionellales</taxon>
        <taxon>Legionellaceae</taxon>
        <taxon>Legionella</taxon>
    </lineage>
</organism>
<name>A0A378IEA0_9GAMM</name>
<dbReference type="Proteomes" id="UP000054735">
    <property type="component" value="Unassembled WGS sequence"/>
</dbReference>
<dbReference type="EMBL" id="UGNW01000001">
    <property type="protein sequence ID" value="STX32851.1"/>
    <property type="molecule type" value="Genomic_DNA"/>
</dbReference>
<dbReference type="STRING" id="28083.Lbir_1354"/>
<evidence type="ECO:0000313" key="2">
    <source>
        <dbReference type="EMBL" id="KTC72579.1"/>
    </source>
</evidence>
<reference evidence="2 4" key="1">
    <citation type="submission" date="2015-11" db="EMBL/GenBank/DDBJ databases">
        <title>Genomic analysis of 38 Legionella species identifies large and diverse effector repertoires.</title>
        <authorList>
            <person name="Burstein D."/>
            <person name="Amaro F."/>
            <person name="Zusman T."/>
            <person name="Lifshitz Z."/>
            <person name="Cohen O."/>
            <person name="Gilbert J.A."/>
            <person name="Pupko T."/>
            <person name="Shuman H.A."/>
            <person name="Segal G."/>
        </authorList>
    </citation>
    <scope>NUCLEOTIDE SEQUENCE [LARGE SCALE GENOMIC DNA]</scope>
    <source>
        <strain evidence="2 4">CDC#1407-AL-14</strain>
    </source>
</reference>
<dbReference type="OrthoDB" id="9926525at2"/>
<feature type="region of interest" description="Disordered" evidence="1">
    <location>
        <begin position="281"/>
        <end position="318"/>
    </location>
</feature>
<protein>
    <submittedName>
        <fullName evidence="3">Uncharacterized protein</fullName>
    </submittedName>
</protein>
<dbReference type="Proteomes" id="UP000255066">
    <property type="component" value="Unassembled WGS sequence"/>
</dbReference>
<feature type="compositionally biased region" description="Basic residues" evidence="1">
    <location>
        <begin position="305"/>
        <end position="318"/>
    </location>
</feature>
<sequence>MPVLSEIKKQREGLGRGRNDSLVIKPMPFEHLLGMNPAYIGGYIIGLGGLSYIEAWSNYLQGFQQIDQYVVSGMLNKKNIQSQVQGINDAMRDKLTTQCMPLSQLFAGGYDFYYIQGYFTGLNNDRFSKAWGLYLEGWINAEADKEANTVHDFEQLYAKKVYQHPALIIGYLDCCGHSYAQPKYFELIEELSTRLGSISRKYPSWSLPKRPAIKPSLPCKEFHSMPLPLPEPETIPGRDTLPRMEEMLGLEDIADLDVMLGLETIPEPDSTELSALENRSALKRKSENSNSDAYGSFRLFDESRGKKRQKPPHAERRKKLVSRVELPEFITQKMGIELLKKFLSARARAYSLNYQPAKTEATGKSGWFELRTPEGIHRILKELKAKLSINNMPADAALPSSSKEEKLLVAMQKLGFYIGYHGRNSDGTAISEVQVLPLIVEHCKKAKLQSVEQLIEYVAEGQMPLVYKTPATGWSDVSHNPPAPKLI</sequence>
<dbReference type="RefSeq" id="WP_058523419.1">
    <property type="nucleotide sequence ID" value="NZ_CAAAHV010000042.1"/>
</dbReference>
<keyword evidence="4" id="KW-1185">Reference proteome</keyword>
<gene>
    <name evidence="2" type="ORF">Lbir_1354</name>
    <name evidence="3" type="ORF">NCTC12437_02651</name>
</gene>
<evidence type="ECO:0000313" key="3">
    <source>
        <dbReference type="EMBL" id="STX32851.1"/>
    </source>
</evidence>